<feature type="transmembrane region" description="Helical" evidence="11">
    <location>
        <begin position="12"/>
        <end position="31"/>
    </location>
</feature>
<feature type="binding site" evidence="11">
    <location>
        <position position="178"/>
    </location>
    <ligand>
        <name>Zn(2+)</name>
        <dbReference type="ChEBI" id="CHEBI:29105"/>
        <note>catalytic</note>
    </ligand>
</feature>
<dbReference type="PATRIC" id="fig|768679.9.peg.1560"/>
<keyword evidence="5 11" id="KW-0479">Metal-binding</keyword>
<keyword evidence="10 11" id="KW-0472">Membrane</keyword>
<evidence type="ECO:0000256" key="6">
    <source>
        <dbReference type="ARBA" id="ARBA00022801"/>
    </source>
</evidence>
<evidence type="ECO:0000256" key="8">
    <source>
        <dbReference type="ARBA" id="ARBA00022989"/>
    </source>
</evidence>
<dbReference type="Proteomes" id="UP000002654">
    <property type="component" value="Chromosome"/>
</dbReference>
<evidence type="ECO:0000256" key="4">
    <source>
        <dbReference type="ARBA" id="ARBA00022692"/>
    </source>
</evidence>
<accession>G4RKS2</accession>
<dbReference type="PANTHER" id="PTHR43221">
    <property type="entry name" value="PROTEASE HTPX"/>
    <property type="match status" value="1"/>
</dbReference>
<gene>
    <name evidence="11 13" type="primary">htpX</name>
    <name evidence="13" type="ordered locus">TTX_1541</name>
</gene>
<feature type="binding site" evidence="11">
    <location>
        <position position="250"/>
    </location>
    <ligand>
        <name>Zn(2+)</name>
        <dbReference type="ChEBI" id="CHEBI:29105"/>
        <note>catalytic</note>
    </ligand>
</feature>
<keyword evidence="9 11" id="KW-0482">Metalloprotease</keyword>
<evidence type="ECO:0000256" key="10">
    <source>
        <dbReference type="ARBA" id="ARBA00023136"/>
    </source>
</evidence>
<dbReference type="Pfam" id="PF01435">
    <property type="entry name" value="Peptidase_M48"/>
    <property type="match status" value="1"/>
</dbReference>
<dbReference type="InterPro" id="IPR050083">
    <property type="entry name" value="HtpX_protease"/>
</dbReference>
<proteinExistence type="inferred from homology"/>
<evidence type="ECO:0000313" key="13">
    <source>
        <dbReference type="EMBL" id="CCC82167.1"/>
    </source>
</evidence>
<keyword evidence="14" id="KW-1185">Reference proteome</keyword>
<sequence>MILPYFLWFDPVYWITMVIGYVVLMIVASTVAPKLARGLSGRFSLYISMALLALVLTSITALSIWAALYLGGLVTLYEIPLIVIFIVAMNFLTYIISPFIINLFYNAEKDNELQQVVDAVAKRLGLGGRIKAVLVNGPPNAFSYGNFIAGRYVAVSRSLYRMLNRDELEAVVGHELGHHIHRDNLVMTFFGLFPAVVYYLGYSLVWQGILGGRDERGSSGGGLFMLVGIALVVISFIEQLLVLAFSRMREYYADYVGARAAGRWPMQKALAKLHLYYENRDEAAEDLRGSKLKTLFIYAFVQAFGSPLYEVTPDTVERIKRLEVGGIGEVLSDHPPVPKRLRFLDSIEI</sequence>
<dbReference type="Gene3D" id="3.30.2010.10">
    <property type="entry name" value="Metalloproteases ('zincins'), catalytic domain"/>
    <property type="match status" value="1"/>
</dbReference>
<name>G4RKS2_THETK</name>
<dbReference type="EC" id="3.4.24.-" evidence="11"/>
<dbReference type="InterPro" id="IPR022919">
    <property type="entry name" value="Pept_M48_protease_HtpX"/>
</dbReference>
<evidence type="ECO:0000256" key="3">
    <source>
        <dbReference type="ARBA" id="ARBA00022670"/>
    </source>
</evidence>
<comment type="cofactor">
    <cofactor evidence="11">
        <name>Zn(2+)</name>
        <dbReference type="ChEBI" id="CHEBI:29105"/>
    </cofactor>
    <text evidence="11">Binds 1 zinc ion per subunit.</text>
</comment>
<keyword evidence="2 11" id="KW-1003">Cell membrane</keyword>
<evidence type="ECO:0000259" key="12">
    <source>
        <dbReference type="Pfam" id="PF01435"/>
    </source>
</evidence>
<dbReference type="GO" id="GO:0005886">
    <property type="term" value="C:plasma membrane"/>
    <property type="evidence" value="ECO:0007669"/>
    <property type="project" value="UniProtKB-SubCell"/>
</dbReference>
<dbReference type="eggNOG" id="arCOG01331">
    <property type="taxonomic scope" value="Archaea"/>
</dbReference>
<evidence type="ECO:0000256" key="2">
    <source>
        <dbReference type="ARBA" id="ARBA00022475"/>
    </source>
</evidence>
<organism evidence="13 14">
    <name type="scientific">Thermoproteus tenax (strain ATCC 35583 / DSM 2078 / JCM 9277 / NBRC 100435 / Kra 1)</name>
    <dbReference type="NCBI Taxonomy" id="768679"/>
    <lineage>
        <taxon>Archaea</taxon>
        <taxon>Thermoproteota</taxon>
        <taxon>Thermoprotei</taxon>
        <taxon>Thermoproteales</taxon>
        <taxon>Thermoproteaceae</taxon>
        <taxon>Thermoproteus</taxon>
    </lineage>
</organism>
<feature type="transmembrane region" description="Helical" evidence="11">
    <location>
        <begin position="185"/>
        <end position="202"/>
    </location>
</feature>
<keyword evidence="6 11" id="KW-0378">Hydrolase</keyword>
<protein>
    <recommendedName>
        <fullName evidence="11">Protease HtpX homolog</fullName>
        <ecNumber evidence="11">3.4.24.-</ecNumber>
    </recommendedName>
</protein>
<reference evidence="13 14" key="1">
    <citation type="journal article" date="2011" name="PLoS ONE">
        <title>The complete genome sequence of Thermoproteus tenax: a physiologically versatile member of the Crenarchaeota.</title>
        <authorList>
            <person name="Siebers B."/>
            <person name="Zaparty M."/>
            <person name="Raddatz G."/>
            <person name="Tjaden B."/>
            <person name="Albers S.V."/>
            <person name="Bell S.D."/>
            <person name="Blombach F."/>
            <person name="Kletzin A."/>
            <person name="Kyrpides N."/>
            <person name="Lanz C."/>
            <person name="Plagens A."/>
            <person name="Rampp M."/>
            <person name="Rosinus A."/>
            <person name="von Jan M."/>
            <person name="Makarova K.S."/>
            <person name="Klenk H.P."/>
            <person name="Schuster S.C."/>
            <person name="Hensel R."/>
        </authorList>
    </citation>
    <scope>NUCLEOTIDE SEQUENCE [LARGE SCALE GENOMIC DNA]</scope>
    <source>
        <strain evidence="14">ATCC 35583 / DSM 2078 / JCM 9277 / NBRC 100435 / Kra 1</strain>
    </source>
</reference>
<dbReference type="KEGG" id="ttn:TTX_1541"/>
<feature type="transmembrane region" description="Helical" evidence="11">
    <location>
        <begin position="79"/>
        <end position="105"/>
    </location>
</feature>
<dbReference type="CDD" id="cd07338">
    <property type="entry name" value="M48B_HtpX_like"/>
    <property type="match status" value="1"/>
</dbReference>
<evidence type="ECO:0000256" key="5">
    <source>
        <dbReference type="ARBA" id="ARBA00022723"/>
    </source>
</evidence>
<dbReference type="GO" id="GO:0004222">
    <property type="term" value="F:metalloendopeptidase activity"/>
    <property type="evidence" value="ECO:0007669"/>
    <property type="project" value="UniProtKB-UniRule"/>
</dbReference>
<keyword evidence="7 11" id="KW-0862">Zinc</keyword>
<evidence type="ECO:0000313" key="14">
    <source>
        <dbReference type="Proteomes" id="UP000002654"/>
    </source>
</evidence>
<keyword evidence="8 11" id="KW-1133">Transmembrane helix</keyword>
<dbReference type="EMBL" id="FN869859">
    <property type="protein sequence ID" value="CCC82167.1"/>
    <property type="molecule type" value="Genomic_DNA"/>
</dbReference>
<evidence type="ECO:0000256" key="9">
    <source>
        <dbReference type="ARBA" id="ARBA00023049"/>
    </source>
</evidence>
<dbReference type="PANTHER" id="PTHR43221:SF2">
    <property type="entry name" value="PROTEASE HTPX HOMOLOG"/>
    <property type="match status" value="1"/>
</dbReference>
<dbReference type="GO" id="GO:0006508">
    <property type="term" value="P:proteolysis"/>
    <property type="evidence" value="ECO:0007669"/>
    <property type="project" value="UniProtKB-KW"/>
</dbReference>
<comment type="subcellular location">
    <subcellularLocation>
        <location evidence="11">Cell membrane</location>
        <topology evidence="11">Multi-pass membrane protein</topology>
    </subcellularLocation>
</comment>
<dbReference type="HOGENOM" id="CLU_042266_4_2_2"/>
<dbReference type="PaxDb" id="768679-TTX_1541"/>
<evidence type="ECO:0000256" key="7">
    <source>
        <dbReference type="ARBA" id="ARBA00022833"/>
    </source>
</evidence>
<feature type="active site" evidence="11">
    <location>
        <position position="175"/>
    </location>
</feature>
<dbReference type="STRING" id="768679.TTX_1541"/>
<feature type="transmembrane region" description="Helical" evidence="11">
    <location>
        <begin position="43"/>
        <end position="67"/>
    </location>
</feature>
<dbReference type="OrthoDB" id="28389at2157"/>
<evidence type="ECO:0000256" key="11">
    <source>
        <dbReference type="HAMAP-Rule" id="MF_00188"/>
    </source>
</evidence>
<feature type="binding site" evidence="11">
    <location>
        <position position="174"/>
    </location>
    <ligand>
        <name>Zn(2+)</name>
        <dbReference type="ChEBI" id="CHEBI:29105"/>
        <note>catalytic</note>
    </ligand>
</feature>
<dbReference type="AlphaFoldDB" id="G4RKS2"/>
<comment type="similarity">
    <text evidence="1 11">Belongs to the peptidase M48B family.</text>
</comment>
<feature type="transmembrane region" description="Helical" evidence="11">
    <location>
        <begin position="222"/>
        <end position="245"/>
    </location>
</feature>
<dbReference type="GO" id="GO:0008270">
    <property type="term" value="F:zinc ion binding"/>
    <property type="evidence" value="ECO:0007669"/>
    <property type="project" value="UniProtKB-UniRule"/>
</dbReference>
<dbReference type="GeneID" id="11262419"/>
<keyword evidence="3 11" id="KW-0645">Protease</keyword>
<dbReference type="RefSeq" id="WP_014127421.1">
    <property type="nucleotide sequence ID" value="NC_016070.1"/>
</dbReference>
<feature type="domain" description="Peptidase M48" evidence="12">
    <location>
        <begin position="109"/>
        <end position="347"/>
    </location>
</feature>
<keyword evidence="4 11" id="KW-0812">Transmembrane</keyword>
<dbReference type="InterPro" id="IPR001915">
    <property type="entry name" value="Peptidase_M48"/>
</dbReference>
<evidence type="ECO:0000256" key="1">
    <source>
        <dbReference type="ARBA" id="ARBA00009779"/>
    </source>
</evidence>
<dbReference type="HAMAP" id="MF_00188">
    <property type="entry name" value="Pept_M48_protease_HtpX"/>
    <property type="match status" value="1"/>
</dbReference>